<dbReference type="Proteomes" id="UP000244523">
    <property type="component" value="Unassembled WGS sequence"/>
</dbReference>
<dbReference type="OrthoDB" id="7351979at2"/>
<accession>A0A2T6KDQ0</accession>
<proteinExistence type="predicted"/>
<dbReference type="InterPro" id="IPR045632">
    <property type="entry name" value="DUF6314"/>
</dbReference>
<name>A0A2T6KDQ0_9RHOB</name>
<feature type="domain" description="DUF6314" evidence="1">
    <location>
        <begin position="10"/>
        <end position="140"/>
    </location>
</feature>
<dbReference type="EMBL" id="QBUD01000008">
    <property type="protein sequence ID" value="PUB13169.1"/>
    <property type="molecule type" value="Genomic_DNA"/>
</dbReference>
<reference evidence="2 3" key="1">
    <citation type="submission" date="2018-04" db="EMBL/GenBank/DDBJ databases">
        <title>Genomic Encyclopedia of Archaeal and Bacterial Type Strains, Phase II (KMG-II): from individual species to whole genera.</title>
        <authorList>
            <person name="Goeker M."/>
        </authorList>
    </citation>
    <scope>NUCLEOTIDE SEQUENCE [LARGE SCALE GENOMIC DNA]</scope>
    <source>
        <strain evidence="2 3">DSM 29955</strain>
    </source>
</reference>
<comment type="caution">
    <text evidence="2">The sequence shown here is derived from an EMBL/GenBank/DDBJ whole genome shotgun (WGS) entry which is preliminary data.</text>
</comment>
<dbReference type="AlphaFoldDB" id="A0A2T6KDQ0"/>
<dbReference type="Pfam" id="PF19834">
    <property type="entry name" value="DUF6314"/>
    <property type="match status" value="1"/>
</dbReference>
<keyword evidence="3" id="KW-1185">Reference proteome</keyword>
<evidence type="ECO:0000313" key="3">
    <source>
        <dbReference type="Proteomes" id="UP000244523"/>
    </source>
</evidence>
<protein>
    <recommendedName>
        <fullName evidence="1">DUF6314 domain-containing protein</fullName>
    </recommendedName>
</protein>
<gene>
    <name evidence="2" type="ORF">C8N45_10890</name>
</gene>
<evidence type="ECO:0000313" key="2">
    <source>
        <dbReference type="EMBL" id="PUB13169.1"/>
    </source>
</evidence>
<evidence type="ECO:0000259" key="1">
    <source>
        <dbReference type="Pfam" id="PF19834"/>
    </source>
</evidence>
<organism evidence="2 3">
    <name type="scientific">Yoonia sediminilitoris</name>
    <dbReference type="NCBI Taxonomy" id="1286148"/>
    <lineage>
        <taxon>Bacteria</taxon>
        <taxon>Pseudomonadati</taxon>
        <taxon>Pseudomonadota</taxon>
        <taxon>Alphaproteobacteria</taxon>
        <taxon>Rhodobacterales</taxon>
        <taxon>Paracoccaceae</taxon>
        <taxon>Yoonia</taxon>
    </lineage>
</organism>
<sequence length="140" mass="16190">MCALQVEQDFRGLWRLERRIIDRMANQEGTLQGTVTLLDQAQGVMDYREEGQFQLGQGPVMQATRSYQWHFGGGWVDVRFADGSPFHRFVPEGCVAGSDHPCGADHYQVRYDFRAWPDWQAVWTVTGPRKDYTSISHYCR</sequence>